<protein>
    <submittedName>
        <fullName evidence="1">Uncharacterized protein</fullName>
    </submittedName>
</protein>
<sequence length="49" mass="5564">MHRINLAQCACQNEAQTPGHAIFSPVHHTYIKQNKASRMKFTGQVKMNP</sequence>
<gene>
    <name evidence="1" type="primary">ORF16262</name>
</gene>
<proteinExistence type="predicted"/>
<evidence type="ECO:0000313" key="1">
    <source>
        <dbReference type="EMBL" id="CEK52306.1"/>
    </source>
</evidence>
<dbReference type="EMBL" id="HACG01005441">
    <property type="protein sequence ID" value="CEK52306.1"/>
    <property type="molecule type" value="Transcribed_RNA"/>
</dbReference>
<reference evidence="1" key="1">
    <citation type="submission" date="2014-12" db="EMBL/GenBank/DDBJ databases">
        <title>Insight into the proteome of Arion vulgaris.</title>
        <authorList>
            <person name="Aradska J."/>
            <person name="Bulat T."/>
            <person name="Smidak R."/>
            <person name="Sarate P."/>
            <person name="Gangsoo J."/>
            <person name="Sialana F."/>
            <person name="Bilban M."/>
            <person name="Lubec G."/>
        </authorList>
    </citation>
    <scope>NUCLEOTIDE SEQUENCE</scope>
    <source>
        <tissue evidence="1">Skin</tissue>
    </source>
</reference>
<accession>A0A0B6Y8Z6</accession>
<name>A0A0B6Y8Z6_9EUPU</name>
<dbReference type="AlphaFoldDB" id="A0A0B6Y8Z6"/>
<organism evidence="1">
    <name type="scientific">Arion vulgaris</name>
    <dbReference type="NCBI Taxonomy" id="1028688"/>
    <lineage>
        <taxon>Eukaryota</taxon>
        <taxon>Metazoa</taxon>
        <taxon>Spiralia</taxon>
        <taxon>Lophotrochozoa</taxon>
        <taxon>Mollusca</taxon>
        <taxon>Gastropoda</taxon>
        <taxon>Heterobranchia</taxon>
        <taxon>Euthyneura</taxon>
        <taxon>Panpulmonata</taxon>
        <taxon>Eupulmonata</taxon>
        <taxon>Stylommatophora</taxon>
        <taxon>Helicina</taxon>
        <taxon>Arionoidea</taxon>
        <taxon>Arionidae</taxon>
        <taxon>Arion</taxon>
    </lineage>
</organism>